<evidence type="ECO:0000313" key="3">
    <source>
        <dbReference type="Proteomes" id="UP000515292"/>
    </source>
</evidence>
<name>A0A7G5IL16_9SPHN</name>
<organism evidence="2 3">
    <name type="scientific">Sandaracinobacteroides saxicola</name>
    <dbReference type="NCBI Taxonomy" id="2759707"/>
    <lineage>
        <taxon>Bacteria</taxon>
        <taxon>Pseudomonadati</taxon>
        <taxon>Pseudomonadota</taxon>
        <taxon>Alphaproteobacteria</taxon>
        <taxon>Sphingomonadales</taxon>
        <taxon>Sphingosinicellaceae</taxon>
        <taxon>Sandaracinobacteroides</taxon>
    </lineage>
</organism>
<proteinExistence type="predicted"/>
<keyword evidence="3" id="KW-1185">Reference proteome</keyword>
<dbReference type="RefSeq" id="WP_182297881.1">
    <property type="nucleotide sequence ID" value="NZ_CP059851.1"/>
</dbReference>
<dbReference type="KEGG" id="sand:H3309_06240"/>
<evidence type="ECO:0000313" key="2">
    <source>
        <dbReference type="EMBL" id="QMW24058.1"/>
    </source>
</evidence>
<gene>
    <name evidence="2" type="ORF">H3309_06240</name>
</gene>
<dbReference type="EMBL" id="CP059851">
    <property type="protein sequence ID" value="QMW24058.1"/>
    <property type="molecule type" value="Genomic_DNA"/>
</dbReference>
<feature type="region of interest" description="Disordered" evidence="1">
    <location>
        <begin position="1"/>
        <end position="21"/>
    </location>
</feature>
<sequence length="221" mass="24419">MTQSDPTPPPAPSRDLVLQSPDFPVPLATTQEEARDALDTYELTQDTRSWAGVLDFEPRFHPNGWDRATQLAFLAAVYETGSIVSACRKLGRSVSSAYALRSDPRARIFATAWDAAIALSRRHLLETAFERAVQGTPKPITRHGKVIGHFRRPDNALLMKLIVHLDKAPDARAFRLTTEGYSMTNQGDTYGRTLDPGLLWAWATNMLASENPAGFPEADAE</sequence>
<dbReference type="AlphaFoldDB" id="A0A7G5IL16"/>
<feature type="compositionally biased region" description="Pro residues" evidence="1">
    <location>
        <begin position="1"/>
        <end position="12"/>
    </location>
</feature>
<evidence type="ECO:0000256" key="1">
    <source>
        <dbReference type="SAM" id="MobiDB-lite"/>
    </source>
</evidence>
<accession>A0A7G5IL16</accession>
<reference evidence="2 3" key="1">
    <citation type="submission" date="2020-07" db="EMBL/GenBank/DDBJ databases">
        <title>Complete genome sequence for Sandaracinobacter sp. M6.</title>
        <authorList>
            <person name="Tang Y."/>
            <person name="Liu Q."/>
            <person name="Guo Z."/>
            <person name="Lei P."/>
            <person name="Huang B."/>
        </authorList>
    </citation>
    <scope>NUCLEOTIDE SEQUENCE [LARGE SCALE GENOMIC DNA]</scope>
    <source>
        <strain evidence="2 3">M6</strain>
    </source>
</reference>
<dbReference type="Proteomes" id="UP000515292">
    <property type="component" value="Chromosome"/>
</dbReference>
<protein>
    <submittedName>
        <fullName evidence="2">Uncharacterized protein</fullName>
    </submittedName>
</protein>